<dbReference type="AlphaFoldDB" id="A0A9P6FJJ1"/>
<protein>
    <submittedName>
        <fullName evidence="1">Uncharacterized protein</fullName>
    </submittedName>
</protein>
<evidence type="ECO:0000313" key="1">
    <source>
        <dbReference type="EMBL" id="KAF9573564.1"/>
    </source>
</evidence>
<organism evidence="1 2">
    <name type="scientific">Lunasporangiospora selenospora</name>
    <dbReference type="NCBI Taxonomy" id="979761"/>
    <lineage>
        <taxon>Eukaryota</taxon>
        <taxon>Fungi</taxon>
        <taxon>Fungi incertae sedis</taxon>
        <taxon>Mucoromycota</taxon>
        <taxon>Mortierellomycotina</taxon>
        <taxon>Mortierellomycetes</taxon>
        <taxon>Mortierellales</taxon>
        <taxon>Mortierellaceae</taxon>
        <taxon>Lunasporangiospora</taxon>
    </lineage>
</organism>
<accession>A0A9P6FJJ1</accession>
<evidence type="ECO:0000313" key="2">
    <source>
        <dbReference type="Proteomes" id="UP000780801"/>
    </source>
</evidence>
<reference evidence="1" key="1">
    <citation type="journal article" date="2020" name="Fungal Divers.">
        <title>Resolving the Mortierellaceae phylogeny through synthesis of multi-gene phylogenetics and phylogenomics.</title>
        <authorList>
            <person name="Vandepol N."/>
            <person name="Liber J."/>
            <person name="Desiro A."/>
            <person name="Na H."/>
            <person name="Kennedy M."/>
            <person name="Barry K."/>
            <person name="Grigoriev I.V."/>
            <person name="Miller A.N."/>
            <person name="O'Donnell K."/>
            <person name="Stajich J.E."/>
            <person name="Bonito G."/>
        </authorList>
    </citation>
    <scope>NUCLEOTIDE SEQUENCE</scope>
    <source>
        <strain evidence="1">KOD1015</strain>
    </source>
</reference>
<sequence length="86" mass="9345">MLNESDKLAEQCVEKKIVEENVRAQLQKSLSCPCKGLAAAGDVQAISEDKEQQKCCLLRKMVIEFRVYSGGGCLLVLQVTGDGIEG</sequence>
<gene>
    <name evidence="1" type="ORF">BGW38_008404</name>
</gene>
<keyword evidence="2" id="KW-1185">Reference proteome</keyword>
<name>A0A9P6FJJ1_9FUNG</name>
<comment type="caution">
    <text evidence="1">The sequence shown here is derived from an EMBL/GenBank/DDBJ whole genome shotgun (WGS) entry which is preliminary data.</text>
</comment>
<proteinExistence type="predicted"/>
<dbReference type="EMBL" id="JAABOA010005787">
    <property type="protein sequence ID" value="KAF9573564.1"/>
    <property type="molecule type" value="Genomic_DNA"/>
</dbReference>
<dbReference type="Proteomes" id="UP000780801">
    <property type="component" value="Unassembled WGS sequence"/>
</dbReference>
<feature type="non-terminal residue" evidence="1">
    <location>
        <position position="86"/>
    </location>
</feature>